<reference evidence="2 3" key="1">
    <citation type="submission" date="2015-07" db="EMBL/GenBank/DDBJ databases">
        <title>The genome of the fungus Escovopsis weberi, a specialized disease agent of ant agriculture.</title>
        <authorList>
            <person name="de Man T.J."/>
            <person name="Stajich J.E."/>
            <person name="Kubicek C.P."/>
            <person name="Chenthamara K."/>
            <person name="Atanasova L."/>
            <person name="Druzhinina I.S."/>
            <person name="Birnbaum S."/>
            <person name="Barribeau S.M."/>
            <person name="Teiling C."/>
            <person name="Suen G."/>
            <person name="Currie C."/>
            <person name="Gerardo N.M."/>
        </authorList>
    </citation>
    <scope>NUCLEOTIDE SEQUENCE [LARGE SCALE GENOMIC DNA]</scope>
</reference>
<proteinExistence type="predicted"/>
<feature type="compositionally biased region" description="Basic and acidic residues" evidence="1">
    <location>
        <begin position="116"/>
        <end position="126"/>
    </location>
</feature>
<keyword evidence="3" id="KW-1185">Reference proteome</keyword>
<feature type="compositionally biased region" description="Low complexity" evidence="1">
    <location>
        <begin position="67"/>
        <end position="79"/>
    </location>
</feature>
<dbReference type="Proteomes" id="UP000053831">
    <property type="component" value="Unassembled WGS sequence"/>
</dbReference>
<dbReference type="STRING" id="150374.A0A0M8N5F2"/>
<dbReference type="AlphaFoldDB" id="A0A0M8N5F2"/>
<evidence type="ECO:0000256" key="1">
    <source>
        <dbReference type="SAM" id="MobiDB-lite"/>
    </source>
</evidence>
<sequence>MESMSGFITILENFNDLEVSIIRATKINKVLKAILKLETIPHEEEFGFKKRSQALLDKWNKLLASDGSAAPAAGATAPANGVNGSTEANAAEKDKEAEKEKEKEKETQSGANGADDDAKPEAEKAMGDAAASTKAKAEEEKPKDDDEAGKEKEKVDEEMVY</sequence>
<dbReference type="OrthoDB" id="62853at2759"/>
<feature type="region of interest" description="Disordered" evidence="1">
    <location>
        <begin position="67"/>
        <end position="161"/>
    </location>
</feature>
<gene>
    <name evidence="2" type="ORF">ESCO_006112</name>
</gene>
<evidence type="ECO:0000313" key="3">
    <source>
        <dbReference type="Proteomes" id="UP000053831"/>
    </source>
</evidence>
<dbReference type="EMBL" id="LGSR01000018">
    <property type="protein sequence ID" value="KOS20320.1"/>
    <property type="molecule type" value="Genomic_DNA"/>
</dbReference>
<protein>
    <submittedName>
        <fullName evidence="2">Uncharacterized protein</fullName>
    </submittedName>
</protein>
<comment type="caution">
    <text evidence="2">The sequence shown here is derived from an EMBL/GenBank/DDBJ whole genome shotgun (WGS) entry which is preliminary data.</text>
</comment>
<name>A0A0M8N5F2_ESCWE</name>
<accession>A0A0M8N5F2</accession>
<organism evidence="2 3">
    <name type="scientific">Escovopsis weberi</name>
    <dbReference type="NCBI Taxonomy" id="150374"/>
    <lineage>
        <taxon>Eukaryota</taxon>
        <taxon>Fungi</taxon>
        <taxon>Dikarya</taxon>
        <taxon>Ascomycota</taxon>
        <taxon>Pezizomycotina</taxon>
        <taxon>Sordariomycetes</taxon>
        <taxon>Hypocreomycetidae</taxon>
        <taxon>Hypocreales</taxon>
        <taxon>Hypocreaceae</taxon>
        <taxon>Escovopsis</taxon>
    </lineage>
</organism>
<evidence type="ECO:0000313" key="2">
    <source>
        <dbReference type="EMBL" id="KOS20320.1"/>
    </source>
</evidence>
<feature type="compositionally biased region" description="Basic and acidic residues" evidence="1">
    <location>
        <begin position="135"/>
        <end position="161"/>
    </location>
</feature>
<feature type="compositionally biased region" description="Basic and acidic residues" evidence="1">
    <location>
        <begin position="90"/>
        <end position="107"/>
    </location>
</feature>